<evidence type="ECO:0000313" key="3">
    <source>
        <dbReference type="Proteomes" id="UP000266841"/>
    </source>
</evidence>
<proteinExistence type="predicted"/>
<reference evidence="2 3" key="1">
    <citation type="journal article" date="2012" name="Genome Biol.">
        <title>Genome and low-iron response of an oceanic diatom adapted to chronic iron limitation.</title>
        <authorList>
            <person name="Lommer M."/>
            <person name="Specht M."/>
            <person name="Roy A.S."/>
            <person name="Kraemer L."/>
            <person name="Andreson R."/>
            <person name="Gutowska M.A."/>
            <person name="Wolf J."/>
            <person name="Bergner S.V."/>
            <person name="Schilhabel M.B."/>
            <person name="Klostermeier U.C."/>
            <person name="Beiko R.G."/>
            <person name="Rosenstiel P."/>
            <person name="Hippler M."/>
            <person name="Laroche J."/>
        </authorList>
    </citation>
    <scope>NUCLEOTIDE SEQUENCE [LARGE SCALE GENOMIC DNA]</scope>
    <source>
        <strain evidence="2 3">CCMP1005</strain>
    </source>
</reference>
<evidence type="ECO:0000256" key="1">
    <source>
        <dbReference type="SAM" id="MobiDB-lite"/>
    </source>
</evidence>
<organism evidence="2 3">
    <name type="scientific">Thalassiosira oceanica</name>
    <name type="common">Marine diatom</name>
    <dbReference type="NCBI Taxonomy" id="159749"/>
    <lineage>
        <taxon>Eukaryota</taxon>
        <taxon>Sar</taxon>
        <taxon>Stramenopiles</taxon>
        <taxon>Ochrophyta</taxon>
        <taxon>Bacillariophyta</taxon>
        <taxon>Coscinodiscophyceae</taxon>
        <taxon>Thalassiosirophycidae</taxon>
        <taxon>Thalassiosirales</taxon>
        <taxon>Thalassiosiraceae</taxon>
        <taxon>Thalassiosira</taxon>
    </lineage>
</organism>
<sequence>MGEATLNPEVCADLPRWMLKNGATAKYLGVAETAFKFLPLPIERGRKVEAPHPYGPHQYVYVVPGWTIDDGEPKYNRNTLANFTKVCKYYSGSEAGRSGEEDKHYGELFEGCFGHRATAANIEMAFECKLLISPGDLPTKSAQPISSAYQEEASCEESSSK</sequence>
<dbReference type="EMBL" id="AGNL01003976">
    <property type="protein sequence ID" value="EJK74085.1"/>
    <property type="molecule type" value="Genomic_DNA"/>
</dbReference>
<keyword evidence="3" id="KW-1185">Reference proteome</keyword>
<protein>
    <submittedName>
        <fullName evidence="2">Uncharacterized protein</fullName>
    </submittedName>
</protein>
<gene>
    <name evidence="2" type="ORF">THAOC_04267</name>
</gene>
<dbReference type="Proteomes" id="UP000266841">
    <property type="component" value="Unassembled WGS sequence"/>
</dbReference>
<comment type="caution">
    <text evidence="2">The sequence shown here is derived from an EMBL/GenBank/DDBJ whole genome shotgun (WGS) entry which is preliminary data.</text>
</comment>
<name>K0T986_THAOC</name>
<dbReference type="AlphaFoldDB" id="K0T986"/>
<feature type="region of interest" description="Disordered" evidence="1">
    <location>
        <begin position="141"/>
        <end position="161"/>
    </location>
</feature>
<evidence type="ECO:0000313" key="2">
    <source>
        <dbReference type="EMBL" id="EJK74085.1"/>
    </source>
</evidence>
<accession>K0T986</accession>